<evidence type="ECO:0000259" key="3">
    <source>
        <dbReference type="Pfam" id="PF00930"/>
    </source>
</evidence>
<evidence type="ECO:0000256" key="1">
    <source>
        <dbReference type="SAM" id="SignalP"/>
    </source>
</evidence>
<dbReference type="InterPro" id="IPR050278">
    <property type="entry name" value="Serine_Prot_S9B/DPPIV"/>
</dbReference>
<dbReference type="AlphaFoldDB" id="A0A840TPY9"/>
<comment type="caution">
    <text evidence="4">The sequence shown here is derived from an EMBL/GenBank/DDBJ whole genome shotgun (WGS) entry which is preliminary data.</text>
</comment>
<dbReference type="InterPro" id="IPR029058">
    <property type="entry name" value="AB_hydrolase_fold"/>
</dbReference>
<dbReference type="SUPFAM" id="SSF53474">
    <property type="entry name" value="alpha/beta-Hydrolases"/>
    <property type="match status" value="1"/>
</dbReference>
<accession>A0A840TPY9</accession>
<dbReference type="GO" id="GO:0006508">
    <property type="term" value="P:proteolysis"/>
    <property type="evidence" value="ECO:0007669"/>
    <property type="project" value="InterPro"/>
</dbReference>
<dbReference type="SUPFAM" id="SSF82171">
    <property type="entry name" value="DPP6 N-terminal domain-like"/>
    <property type="match status" value="1"/>
</dbReference>
<keyword evidence="4" id="KW-0378">Hydrolase</keyword>
<keyword evidence="4" id="KW-0031">Aminopeptidase</keyword>
<feature type="domain" description="Peptidase S9 prolyl oligopeptidase catalytic" evidence="2">
    <location>
        <begin position="554"/>
        <end position="737"/>
    </location>
</feature>
<dbReference type="GO" id="GO:0008236">
    <property type="term" value="F:serine-type peptidase activity"/>
    <property type="evidence" value="ECO:0007669"/>
    <property type="project" value="InterPro"/>
</dbReference>
<keyword evidence="5" id="KW-1185">Reference proteome</keyword>
<gene>
    <name evidence="4" type="ORF">HNQ92_001913</name>
</gene>
<evidence type="ECO:0000313" key="4">
    <source>
        <dbReference type="EMBL" id="MBB5283787.1"/>
    </source>
</evidence>
<dbReference type="EMBL" id="JACHGF010000002">
    <property type="protein sequence ID" value="MBB5283787.1"/>
    <property type="molecule type" value="Genomic_DNA"/>
</dbReference>
<reference evidence="4 5" key="1">
    <citation type="submission" date="2020-08" db="EMBL/GenBank/DDBJ databases">
        <title>Genomic Encyclopedia of Type Strains, Phase IV (KMG-IV): sequencing the most valuable type-strain genomes for metagenomic binning, comparative biology and taxonomic classification.</title>
        <authorList>
            <person name="Goeker M."/>
        </authorList>
    </citation>
    <scope>NUCLEOTIDE SEQUENCE [LARGE SCALE GENOMIC DNA]</scope>
    <source>
        <strain evidence="4 5">DSM 105074</strain>
    </source>
</reference>
<evidence type="ECO:0000259" key="2">
    <source>
        <dbReference type="Pfam" id="PF00326"/>
    </source>
</evidence>
<dbReference type="Pfam" id="PF00930">
    <property type="entry name" value="DPPIV_N"/>
    <property type="match status" value="1"/>
</dbReference>
<feature type="domain" description="Dipeptidylpeptidase IV N-terminal" evidence="3">
    <location>
        <begin position="179"/>
        <end position="469"/>
    </location>
</feature>
<dbReference type="GO" id="GO:0004177">
    <property type="term" value="F:aminopeptidase activity"/>
    <property type="evidence" value="ECO:0007669"/>
    <property type="project" value="UniProtKB-KW"/>
</dbReference>
<dbReference type="Proteomes" id="UP000557307">
    <property type="component" value="Unassembled WGS sequence"/>
</dbReference>
<dbReference type="Gene3D" id="2.140.10.30">
    <property type="entry name" value="Dipeptidylpeptidase IV, N-terminal domain"/>
    <property type="match status" value="1"/>
</dbReference>
<dbReference type="RefSeq" id="WP_184173470.1">
    <property type="nucleotide sequence ID" value="NZ_JACHGF010000002.1"/>
</dbReference>
<feature type="chain" id="PRO_5032834823" evidence="1">
    <location>
        <begin position="20"/>
        <end position="760"/>
    </location>
</feature>
<name>A0A840TPY9_9BACT</name>
<proteinExistence type="predicted"/>
<keyword evidence="4" id="KW-0645">Protease</keyword>
<dbReference type="PANTHER" id="PTHR11731">
    <property type="entry name" value="PROTEASE FAMILY S9B,C DIPEPTIDYL-PEPTIDASE IV-RELATED"/>
    <property type="match status" value="1"/>
</dbReference>
<evidence type="ECO:0000313" key="5">
    <source>
        <dbReference type="Proteomes" id="UP000557307"/>
    </source>
</evidence>
<dbReference type="InterPro" id="IPR002469">
    <property type="entry name" value="Peptidase_S9B_N"/>
</dbReference>
<sequence>MNYHYLLGLLLLGSFAAQAQKKPLPPYQPTAQEVSAAYQRMARLDSLTKGTVYNMSVEPHWQPDGRSFWYRNVLRDSLAEYWYYDSRRERKIRPFDAQKLAVALTQATGQSTPANRLAITDLYFDPKNDSLYLEKDGRWYRTDTTRYALEKVPKPGFEVPQEVGWTRPRSRWWHPRPDSLSPDRQQKVFVRHGNVFIGSAKDPKKYHQLTRDGNDQKPYGELSWSPDGKYLVGYRINPQPEREVSYILTSLPYTTRGEVRTRGYAQPGDEFTSYEPYVFNLTDTTVRKVPVDVIDFFGPPQLRWREGGRYFTYEKVDRGHQRFRIIEVDAHTATARDVIDEKTETFLYERRLYTHYLPATREIIWSSERSGWRHLYLVNEATGQITNAITQGEWVVREVDSVDTKKREVWFRASGMNPGEDPYHVHYYRIGFDGKGLVRLTQANGTHQLTFSPDRTYYLDTYSRVDSPPVTELRRTADGTLLQILEKADATDYLALDLPLPTIFTAKGRDGQTDIWGIVYRPSRFDPKKRYPVIEYIYAGPHDAHVPKNFRYYGEMQSMAELGFILVQIDGMGTANRSKAFHDVCWQNLADAGFPDRIAWMKALAAKYPYVDTTRVGIYGTSAGGQNALGALLFHPSFYDAAVSACGCHDNRVDKQWWNEQWMGYPVGPHYEAQSNVTHAHKLRGDLLLIVGEADTNVPPESTYRVADELIKANKDFELLVVPGMGHSDGGTYGRRKKRDFFVKSLLGTSPPARNRSVIP</sequence>
<protein>
    <submittedName>
        <fullName evidence="4">Dipeptidyl aminopeptidase/acylaminoacyl peptidase</fullName>
    </submittedName>
</protein>
<keyword evidence="1" id="KW-0732">Signal</keyword>
<organism evidence="4 5">
    <name type="scientific">Rhabdobacter roseus</name>
    <dbReference type="NCBI Taxonomy" id="1655419"/>
    <lineage>
        <taxon>Bacteria</taxon>
        <taxon>Pseudomonadati</taxon>
        <taxon>Bacteroidota</taxon>
        <taxon>Cytophagia</taxon>
        <taxon>Cytophagales</taxon>
        <taxon>Cytophagaceae</taxon>
        <taxon>Rhabdobacter</taxon>
    </lineage>
</organism>
<dbReference type="InterPro" id="IPR001375">
    <property type="entry name" value="Peptidase_S9_cat"/>
</dbReference>
<dbReference type="Pfam" id="PF00326">
    <property type="entry name" value="Peptidase_S9"/>
    <property type="match status" value="1"/>
</dbReference>
<dbReference type="Gene3D" id="3.40.50.1820">
    <property type="entry name" value="alpha/beta hydrolase"/>
    <property type="match status" value="1"/>
</dbReference>
<dbReference type="PANTHER" id="PTHR11731:SF118">
    <property type="entry name" value="BLR1971 PROTEIN"/>
    <property type="match status" value="1"/>
</dbReference>
<feature type="signal peptide" evidence="1">
    <location>
        <begin position="1"/>
        <end position="19"/>
    </location>
</feature>